<feature type="domain" description="HTH gntR-type" evidence="4">
    <location>
        <begin position="13"/>
        <end position="80"/>
    </location>
</feature>
<keyword evidence="7" id="KW-1185">Reference proteome</keyword>
<dbReference type="GO" id="GO:0003700">
    <property type="term" value="F:DNA-binding transcription factor activity"/>
    <property type="evidence" value="ECO:0007669"/>
    <property type="project" value="InterPro"/>
</dbReference>
<evidence type="ECO:0000256" key="2">
    <source>
        <dbReference type="ARBA" id="ARBA00023125"/>
    </source>
</evidence>
<protein>
    <submittedName>
        <fullName evidence="5">Transcriptional regulator, GntR family</fullName>
    </submittedName>
</protein>
<dbReference type="EMBL" id="LT907988">
    <property type="protein sequence ID" value="SOE52343.1"/>
    <property type="molecule type" value="Genomic_DNA"/>
</dbReference>
<dbReference type="SMART" id="SM00345">
    <property type="entry name" value="HTH_GNTR"/>
    <property type="match status" value="1"/>
</dbReference>
<evidence type="ECO:0000313" key="7">
    <source>
        <dbReference type="Proteomes" id="UP000078558"/>
    </source>
</evidence>
<dbReference type="Proteomes" id="UP000078558">
    <property type="component" value="Chromosome I"/>
</dbReference>
<gene>
    <name evidence="5" type="ORF">ODI_00873</name>
    <name evidence="6" type="ORF">ODI_R4094</name>
</gene>
<dbReference type="InterPro" id="IPR000524">
    <property type="entry name" value="Tscrpt_reg_HTH_GntR"/>
</dbReference>
<dbReference type="PANTHER" id="PTHR43537:SF24">
    <property type="entry name" value="GLUCONATE OPERON TRANSCRIPTIONAL REPRESSOR"/>
    <property type="match status" value="1"/>
</dbReference>
<dbReference type="InterPro" id="IPR036388">
    <property type="entry name" value="WH-like_DNA-bd_sf"/>
</dbReference>
<dbReference type="SUPFAM" id="SSF48008">
    <property type="entry name" value="GntR ligand-binding domain-like"/>
    <property type="match status" value="1"/>
</dbReference>
<dbReference type="InterPro" id="IPR036390">
    <property type="entry name" value="WH_DNA-bd_sf"/>
</dbReference>
<accession>A0A1C3K5P2</accession>
<evidence type="ECO:0000313" key="5">
    <source>
        <dbReference type="EMBL" id="SBT26748.1"/>
    </source>
</evidence>
<organism evidence="5 7">
    <name type="scientific">Orrella dioscoreae</name>
    <dbReference type="NCBI Taxonomy" id="1851544"/>
    <lineage>
        <taxon>Bacteria</taxon>
        <taxon>Pseudomonadati</taxon>
        <taxon>Pseudomonadota</taxon>
        <taxon>Betaproteobacteria</taxon>
        <taxon>Burkholderiales</taxon>
        <taxon>Alcaligenaceae</taxon>
        <taxon>Orrella</taxon>
    </lineage>
</organism>
<dbReference type="KEGG" id="odi:ODI_R4094"/>
<reference evidence="5 7" key="1">
    <citation type="submission" date="2016-06" db="EMBL/GenBank/DDBJ databases">
        <authorList>
            <person name="Kjaerup R.B."/>
            <person name="Dalgaard T.S."/>
            <person name="Juul-Madsen H.R."/>
        </authorList>
    </citation>
    <scope>NUCLEOTIDE SEQUENCE [LARGE SCALE GENOMIC DNA]</scope>
    <source>
        <strain evidence="5">Orrdi1</strain>
    </source>
</reference>
<dbReference type="InterPro" id="IPR008920">
    <property type="entry name" value="TF_FadR/GntR_C"/>
</dbReference>
<dbReference type="GO" id="GO:0003677">
    <property type="term" value="F:DNA binding"/>
    <property type="evidence" value="ECO:0007669"/>
    <property type="project" value="UniProtKB-KW"/>
</dbReference>
<sequence>MPMKNAYPPPLAATAEADAYLHIQTAIRMGTYAPGMRLIAEDIATEIGSSRMPVREAFRRLATEGLVVIRPNRGATVSGLGLEDMREVFETRAVLEGLAIRTALPRMTPATIDTLERMLDRMDERMENSADWTSAHRDFHEYLCSLSGRPRLMKLIADLHSQIESTMRLWFKHLDRPLSARDDHMDLIAALRTRDLDIAEAAMREHVQATVPELMQFLETRSPPSSALP</sequence>
<dbReference type="PROSITE" id="PS50949">
    <property type="entry name" value="HTH_GNTR"/>
    <property type="match status" value="1"/>
</dbReference>
<dbReference type="InterPro" id="IPR011711">
    <property type="entry name" value="GntR_C"/>
</dbReference>
<keyword evidence="3" id="KW-0804">Transcription</keyword>
<keyword evidence="1" id="KW-0805">Transcription regulation</keyword>
<reference evidence="6 7" key="2">
    <citation type="submission" date="2017-08" db="EMBL/GenBank/DDBJ databases">
        <authorList>
            <person name="de Groot N.N."/>
        </authorList>
    </citation>
    <scope>NUCLEOTIDE SEQUENCE [LARGE SCALE GENOMIC DNA]</scope>
    <source>
        <strain evidence="6">Orrdi1</strain>
    </source>
</reference>
<name>A0A1C3K5P2_9BURK</name>
<dbReference type="Gene3D" id="1.20.120.530">
    <property type="entry name" value="GntR ligand-binding domain-like"/>
    <property type="match status" value="1"/>
</dbReference>
<proteinExistence type="predicted"/>
<dbReference type="Gene3D" id="1.10.10.10">
    <property type="entry name" value="Winged helix-like DNA-binding domain superfamily/Winged helix DNA-binding domain"/>
    <property type="match status" value="1"/>
</dbReference>
<keyword evidence="2" id="KW-0238">DNA-binding</keyword>
<evidence type="ECO:0000259" key="4">
    <source>
        <dbReference type="PROSITE" id="PS50949"/>
    </source>
</evidence>
<dbReference type="Pfam" id="PF00392">
    <property type="entry name" value="GntR"/>
    <property type="match status" value="1"/>
</dbReference>
<dbReference type="Pfam" id="PF07729">
    <property type="entry name" value="FCD"/>
    <property type="match status" value="1"/>
</dbReference>
<dbReference type="AlphaFoldDB" id="A0A1C3K5P2"/>
<evidence type="ECO:0000256" key="1">
    <source>
        <dbReference type="ARBA" id="ARBA00023015"/>
    </source>
</evidence>
<dbReference type="STRING" id="1851544.ODI_00873"/>
<evidence type="ECO:0000313" key="6">
    <source>
        <dbReference type="EMBL" id="SOE52343.1"/>
    </source>
</evidence>
<dbReference type="EMBL" id="FLRC01000044">
    <property type="protein sequence ID" value="SBT26748.1"/>
    <property type="molecule type" value="Genomic_DNA"/>
</dbReference>
<evidence type="ECO:0000256" key="3">
    <source>
        <dbReference type="ARBA" id="ARBA00023163"/>
    </source>
</evidence>
<dbReference type="SMART" id="SM00895">
    <property type="entry name" value="FCD"/>
    <property type="match status" value="1"/>
</dbReference>
<dbReference type="PANTHER" id="PTHR43537">
    <property type="entry name" value="TRANSCRIPTIONAL REGULATOR, GNTR FAMILY"/>
    <property type="match status" value="1"/>
</dbReference>
<dbReference type="CDD" id="cd07377">
    <property type="entry name" value="WHTH_GntR"/>
    <property type="match status" value="1"/>
</dbReference>
<dbReference type="SUPFAM" id="SSF46785">
    <property type="entry name" value="Winged helix' DNA-binding domain"/>
    <property type="match status" value="1"/>
</dbReference>